<reference evidence="1 2" key="1">
    <citation type="submission" date="2019-07" db="EMBL/GenBank/DDBJ databases">
        <title>Draft genome assembly of a fouling barnacle, Amphibalanus amphitrite (Darwin, 1854): The first reference genome for Thecostraca.</title>
        <authorList>
            <person name="Kim W."/>
        </authorList>
    </citation>
    <scope>NUCLEOTIDE SEQUENCE [LARGE SCALE GENOMIC DNA]</scope>
    <source>
        <strain evidence="1">SNU_AA5</strain>
        <tissue evidence="1">Soma without cirri and trophi</tissue>
    </source>
</reference>
<evidence type="ECO:0000313" key="2">
    <source>
        <dbReference type="Proteomes" id="UP000440578"/>
    </source>
</evidence>
<organism evidence="1 2">
    <name type="scientific">Amphibalanus amphitrite</name>
    <name type="common">Striped barnacle</name>
    <name type="synonym">Balanus amphitrite</name>
    <dbReference type="NCBI Taxonomy" id="1232801"/>
    <lineage>
        <taxon>Eukaryota</taxon>
        <taxon>Metazoa</taxon>
        <taxon>Ecdysozoa</taxon>
        <taxon>Arthropoda</taxon>
        <taxon>Crustacea</taxon>
        <taxon>Multicrustacea</taxon>
        <taxon>Cirripedia</taxon>
        <taxon>Thoracica</taxon>
        <taxon>Thoracicalcarea</taxon>
        <taxon>Balanomorpha</taxon>
        <taxon>Balanoidea</taxon>
        <taxon>Balanidae</taxon>
        <taxon>Amphibalaninae</taxon>
        <taxon>Amphibalanus</taxon>
    </lineage>
</organism>
<dbReference type="Proteomes" id="UP000440578">
    <property type="component" value="Unassembled WGS sequence"/>
</dbReference>
<name>A0A6A4X0B9_AMPAM</name>
<comment type="caution">
    <text evidence="1">The sequence shown here is derived from an EMBL/GenBank/DDBJ whole genome shotgun (WGS) entry which is preliminary data.</text>
</comment>
<dbReference type="AlphaFoldDB" id="A0A6A4X0B9"/>
<keyword evidence="2" id="KW-1185">Reference proteome</keyword>
<proteinExistence type="predicted"/>
<accession>A0A6A4X0B9</accession>
<evidence type="ECO:0000313" key="1">
    <source>
        <dbReference type="EMBL" id="KAF0311643.1"/>
    </source>
</evidence>
<dbReference type="EMBL" id="VIIS01000224">
    <property type="protein sequence ID" value="KAF0311643.1"/>
    <property type="molecule type" value="Genomic_DNA"/>
</dbReference>
<sequence length="114" mass="12606">MRAAPTMPRGDLNNHARRGVQVAGRGGENMAVDDYRGEILPGMVDDQVAEAFLKNGEILLTGAKWRIGSKIHNNEDVAIKRDIQHAGFANIVVMYSIFISEGKTKPQPPLKTWH</sequence>
<protein>
    <submittedName>
        <fullName evidence="1">Uncharacterized protein</fullName>
    </submittedName>
</protein>
<gene>
    <name evidence="1" type="ORF">FJT64_017587</name>
</gene>